<sequence>MCNLYSITKGQAAIRELTKATADQTGNLPSLSAVFPDTEALFVRNADDGRELVLAKWGMPSPSKALENKKTDPGVTNIRNTESPHWRRWLGIEHRCLFFECRAPVAASIARGC</sequence>
<dbReference type="RefSeq" id="WP_209596904.1">
    <property type="nucleotide sequence ID" value="NZ_JAGJCF010000020.1"/>
</dbReference>
<name>A0ABS4BM38_9HYPH</name>
<dbReference type="EMBL" id="JAGJCF010000020">
    <property type="protein sequence ID" value="MBP0617792.1"/>
    <property type="molecule type" value="Genomic_DNA"/>
</dbReference>
<proteinExistence type="predicted"/>
<evidence type="ECO:0008006" key="3">
    <source>
        <dbReference type="Google" id="ProtNLM"/>
    </source>
</evidence>
<evidence type="ECO:0000313" key="1">
    <source>
        <dbReference type="EMBL" id="MBP0617792.1"/>
    </source>
</evidence>
<organism evidence="1 2">
    <name type="scientific">Jiella mangrovi</name>
    <dbReference type="NCBI Taxonomy" id="2821407"/>
    <lineage>
        <taxon>Bacteria</taxon>
        <taxon>Pseudomonadati</taxon>
        <taxon>Pseudomonadota</taxon>
        <taxon>Alphaproteobacteria</taxon>
        <taxon>Hyphomicrobiales</taxon>
        <taxon>Aurantimonadaceae</taxon>
        <taxon>Jiella</taxon>
    </lineage>
</organism>
<comment type="caution">
    <text evidence="1">The sequence shown here is derived from an EMBL/GenBank/DDBJ whole genome shotgun (WGS) entry which is preliminary data.</text>
</comment>
<dbReference type="Gene3D" id="3.90.1680.20">
    <property type="match status" value="1"/>
</dbReference>
<accession>A0ABS4BM38</accession>
<gene>
    <name evidence="1" type="ORF">J6595_19595</name>
</gene>
<dbReference type="InterPro" id="IPR036590">
    <property type="entry name" value="SRAP-like"/>
</dbReference>
<keyword evidence="2" id="KW-1185">Reference proteome</keyword>
<protein>
    <recommendedName>
        <fullName evidence="3">SOS response-associated peptidase</fullName>
    </recommendedName>
</protein>
<dbReference type="Proteomes" id="UP000678276">
    <property type="component" value="Unassembled WGS sequence"/>
</dbReference>
<dbReference type="SUPFAM" id="SSF143081">
    <property type="entry name" value="BB1717-like"/>
    <property type="match status" value="1"/>
</dbReference>
<evidence type="ECO:0000313" key="2">
    <source>
        <dbReference type="Proteomes" id="UP000678276"/>
    </source>
</evidence>
<reference evidence="1 2" key="1">
    <citation type="submission" date="2021-04" db="EMBL/GenBank/DDBJ databases">
        <title>Whole genome sequence of Jiella sp. KSK16Y-1.</title>
        <authorList>
            <person name="Tuo L."/>
        </authorList>
    </citation>
    <scope>NUCLEOTIDE SEQUENCE [LARGE SCALE GENOMIC DNA]</scope>
    <source>
        <strain evidence="1 2">KSK16Y-1</strain>
    </source>
</reference>